<dbReference type="Pfam" id="PF01544">
    <property type="entry name" value="CorA"/>
    <property type="match status" value="1"/>
</dbReference>
<feature type="region of interest" description="Disordered" evidence="5">
    <location>
        <begin position="356"/>
        <end position="388"/>
    </location>
</feature>
<dbReference type="AlphaFoldDB" id="A0A9P8UH21"/>
<dbReference type="PANTHER" id="PTHR47685:SF1">
    <property type="entry name" value="MAGNESIUM TRANSPORT PROTEIN CORA"/>
    <property type="match status" value="1"/>
</dbReference>
<comment type="subcellular location">
    <subcellularLocation>
        <location evidence="1">Membrane</location>
        <topology evidence="1">Multi-pass membrane protein</topology>
    </subcellularLocation>
</comment>
<protein>
    <recommendedName>
        <fullName evidence="9">Ankyrin repeat protein</fullName>
    </recommendedName>
</protein>
<dbReference type="Gene3D" id="1.20.58.340">
    <property type="entry name" value="Magnesium transport protein CorA, transmembrane region"/>
    <property type="match status" value="1"/>
</dbReference>
<dbReference type="InterPro" id="IPR045863">
    <property type="entry name" value="CorA_TM1_TM2"/>
</dbReference>
<keyword evidence="2 6" id="KW-0812">Transmembrane</keyword>
<dbReference type="GO" id="GO:0046873">
    <property type="term" value="F:metal ion transmembrane transporter activity"/>
    <property type="evidence" value="ECO:0007669"/>
    <property type="project" value="InterPro"/>
</dbReference>
<proteinExistence type="predicted"/>
<evidence type="ECO:0000313" key="7">
    <source>
        <dbReference type="EMBL" id="KAH6651973.1"/>
    </source>
</evidence>
<reference evidence="7" key="1">
    <citation type="journal article" date="2021" name="Nat. Commun.">
        <title>Genetic determinants of endophytism in the Arabidopsis root mycobiome.</title>
        <authorList>
            <person name="Mesny F."/>
            <person name="Miyauchi S."/>
            <person name="Thiergart T."/>
            <person name="Pickel B."/>
            <person name="Atanasova L."/>
            <person name="Karlsson M."/>
            <person name="Huettel B."/>
            <person name="Barry K.W."/>
            <person name="Haridas S."/>
            <person name="Chen C."/>
            <person name="Bauer D."/>
            <person name="Andreopoulos W."/>
            <person name="Pangilinan J."/>
            <person name="LaButti K."/>
            <person name="Riley R."/>
            <person name="Lipzen A."/>
            <person name="Clum A."/>
            <person name="Drula E."/>
            <person name="Henrissat B."/>
            <person name="Kohler A."/>
            <person name="Grigoriev I.V."/>
            <person name="Martin F.M."/>
            <person name="Hacquard S."/>
        </authorList>
    </citation>
    <scope>NUCLEOTIDE SEQUENCE</scope>
    <source>
        <strain evidence="7">MPI-SDFR-AT-0073</strain>
    </source>
</reference>
<dbReference type="RefSeq" id="XP_045956251.1">
    <property type="nucleotide sequence ID" value="XM_046107680.1"/>
</dbReference>
<evidence type="ECO:0000256" key="1">
    <source>
        <dbReference type="ARBA" id="ARBA00004141"/>
    </source>
</evidence>
<comment type="caution">
    <text evidence="7">The sequence shown here is derived from an EMBL/GenBank/DDBJ whole genome shotgun (WGS) entry which is preliminary data.</text>
</comment>
<dbReference type="OrthoDB" id="341259at2759"/>
<evidence type="ECO:0000313" key="8">
    <source>
        <dbReference type="Proteomes" id="UP000758603"/>
    </source>
</evidence>
<name>A0A9P8UH21_9PEZI</name>
<dbReference type="GeneID" id="70136571"/>
<keyword evidence="8" id="KW-1185">Reference proteome</keyword>
<dbReference type="InterPro" id="IPR002523">
    <property type="entry name" value="MgTranspt_CorA/ZnTranspt_ZntB"/>
</dbReference>
<evidence type="ECO:0008006" key="9">
    <source>
        <dbReference type="Google" id="ProtNLM"/>
    </source>
</evidence>
<evidence type="ECO:0000256" key="4">
    <source>
        <dbReference type="ARBA" id="ARBA00023136"/>
    </source>
</evidence>
<feature type="compositionally biased region" description="Basic and acidic residues" evidence="5">
    <location>
        <begin position="359"/>
        <end position="388"/>
    </location>
</feature>
<dbReference type="SUPFAM" id="SSF144083">
    <property type="entry name" value="Magnesium transport protein CorA, transmembrane region"/>
    <property type="match status" value="1"/>
</dbReference>
<feature type="transmembrane region" description="Helical" evidence="6">
    <location>
        <begin position="910"/>
        <end position="933"/>
    </location>
</feature>
<dbReference type="PANTHER" id="PTHR47685">
    <property type="entry name" value="MAGNESIUM TRANSPORT PROTEIN CORA"/>
    <property type="match status" value="1"/>
</dbReference>
<dbReference type="Proteomes" id="UP000758603">
    <property type="component" value="Unassembled WGS sequence"/>
</dbReference>
<accession>A0A9P8UH21</accession>
<dbReference type="GO" id="GO:0016020">
    <property type="term" value="C:membrane"/>
    <property type="evidence" value="ECO:0007669"/>
    <property type="project" value="UniProtKB-SubCell"/>
</dbReference>
<dbReference type="InterPro" id="IPR050829">
    <property type="entry name" value="CorA_MIT"/>
</dbReference>
<sequence>MDDENPTTCLSSDPHDDHIKDHLIHFLGCLEVSERYGFLNNDDTVLWKKELKHQHKILGGGVEKPEMLEEAKIQTKRIRERWKSDCQSELRRIDFLRQKLEEDIGGDSHLVKEVEKSGKTWRASTEFKDGIKNVRAWKKIDSKSQPNAENLYDVKDVDWMSSKYESEKDINVPFMYLVRTDPADVNLTKANEEIKDGIPIWGEFPDQKTTVHHLLDKSLGEHNLLSRERLPEGVKYFHLPSNNMEWVEEAIARYYVQERPNFHASRREVQRQARSEAALILRESHWRGQFHGGRNTTNSRFMRPFCEAVSSSTNPKEAELVPQNLVLFMPYLHWETSRNRARFAVIIDDVVEKKRKNRRETEAQDKVARQKTREGLKRPTPKPVKEHSNRFQRLSKLFYIVLEKIGGKNHNENVHQTGGESGQTPLRVSTMNTLLRNLDLPRSQIKIDGKRRVTIPQSKLGQYLIDAARLYEGMASYRDKKLLESYLTNDPPLHPRRTLDQAYYWSLRTTQKRDKDQVVYRHTTPDQGSFHTYNNEKVEWEHHDRLPENQSCESCTTSIRKVSRVVMVDQLWMWILDSKTIITCFPKRYGANKHDSSGVHKSVRLRIGEGRYKHVKSIYDLALIVFEECSNTFFDRTRTSDKQPQVLDAFSEAIGNIMHKQTEGFERLWQWTEDARMYYRSPHDRPPSDIHVTLLDIKPEGELEKEIKDIVEELGIMIYVNKEHRDVLKQFVTHVTHILDPLDQFQTSLNDSSLFRSAVDARKTPNETPFGSPYIEIKDPMASVEERRTAAEMFKKKRDTYKWFKVNADELLIRVNGRIEQLEELERSANATASSVKDLLDLKSQQAGVFQAWQAMKQSEETTRQGTSIMIFTVVTIVFLPLSFMSSVFGMNAKEFSDDDGNTMTISDQITYMLGVSSSVIALTFLFSLSSWVRSAVWYVYKRATTALFVHTKLYQRYLDIQKPSSELRLEARTKTEKLKKREREARLVRRAEKATEKEIRGINGNFAQNGVVDTVGDNPFARTKWWDRMGDEENGGCR</sequence>
<keyword evidence="4 6" id="KW-0472">Membrane</keyword>
<evidence type="ECO:0000256" key="3">
    <source>
        <dbReference type="ARBA" id="ARBA00022989"/>
    </source>
</evidence>
<evidence type="ECO:0000256" key="5">
    <source>
        <dbReference type="SAM" id="MobiDB-lite"/>
    </source>
</evidence>
<feature type="transmembrane region" description="Helical" evidence="6">
    <location>
        <begin position="869"/>
        <end position="889"/>
    </location>
</feature>
<organism evidence="7 8">
    <name type="scientific">Truncatella angustata</name>
    <dbReference type="NCBI Taxonomy" id="152316"/>
    <lineage>
        <taxon>Eukaryota</taxon>
        <taxon>Fungi</taxon>
        <taxon>Dikarya</taxon>
        <taxon>Ascomycota</taxon>
        <taxon>Pezizomycotina</taxon>
        <taxon>Sordariomycetes</taxon>
        <taxon>Xylariomycetidae</taxon>
        <taxon>Amphisphaeriales</taxon>
        <taxon>Sporocadaceae</taxon>
        <taxon>Truncatella</taxon>
    </lineage>
</organism>
<gene>
    <name evidence="7" type="ORF">BKA67DRAFT_660747</name>
</gene>
<evidence type="ECO:0000256" key="2">
    <source>
        <dbReference type="ARBA" id="ARBA00022692"/>
    </source>
</evidence>
<evidence type="ECO:0000256" key="6">
    <source>
        <dbReference type="SAM" id="Phobius"/>
    </source>
</evidence>
<dbReference type="EMBL" id="JAGPXC010000006">
    <property type="protein sequence ID" value="KAH6651973.1"/>
    <property type="molecule type" value="Genomic_DNA"/>
</dbReference>
<keyword evidence="3 6" id="KW-1133">Transmembrane helix</keyword>